<organism evidence="1 2">
    <name type="scientific">Dictyobacter vulcani</name>
    <dbReference type="NCBI Taxonomy" id="2607529"/>
    <lineage>
        <taxon>Bacteria</taxon>
        <taxon>Bacillati</taxon>
        <taxon>Chloroflexota</taxon>
        <taxon>Ktedonobacteria</taxon>
        <taxon>Ktedonobacterales</taxon>
        <taxon>Dictyobacteraceae</taxon>
        <taxon>Dictyobacter</taxon>
    </lineage>
</organism>
<evidence type="ECO:0000313" key="1">
    <source>
        <dbReference type="EMBL" id="GER89589.1"/>
    </source>
</evidence>
<gene>
    <name evidence="1" type="ORF">KDW_37510</name>
</gene>
<dbReference type="Proteomes" id="UP000326912">
    <property type="component" value="Unassembled WGS sequence"/>
</dbReference>
<dbReference type="AlphaFoldDB" id="A0A5J4KU57"/>
<name>A0A5J4KU57_9CHLR</name>
<sequence length="52" mass="5907">MLLVLVPVEVSTFTIITVQPTNSFAYVYHKLLPLNYELHLHATSLPRLNGEI</sequence>
<comment type="caution">
    <text evidence="1">The sequence shown here is derived from an EMBL/GenBank/DDBJ whole genome shotgun (WGS) entry which is preliminary data.</text>
</comment>
<proteinExistence type="predicted"/>
<protein>
    <submittedName>
        <fullName evidence="1">Uncharacterized protein</fullName>
    </submittedName>
</protein>
<keyword evidence="2" id="KW-1185">Reference proteome</keyword>
<evidence type="ECO:0000313" key="2">
    <source>
        <dbReference type="Proteomes" id="UP000326912"/>
    </source>
</evidence>
<reference evidence="1 2" key="1">
    <citation type="submission" date="2019-10" db="EMBL/GenBank/DDBJ databases">
        <title>Dictyobacter vulcani sp. nov., within the class Ktedonobacteria, isolated from soil of volcanic Mt. Zao.</title>
        <authorList>
            <person name="Zheng Y."/>
            <person name="Wang C.M."/>
            <person name="Sakai Y."/>
            <person name="Abe K."/>
            <person name="Yokota A."/>
            <person name="Yabe S."/>
        </authorList>
    </citation>
    <scope>NUCLEOTIDE SEQUENCE [LARGE SCALE GENOMIC DNA]</scope>
    <source>
        <strain evidence="1 2">W12</strain>
    </source>
</reference>
<dbReference type="EMBL" id="BKZW01000002">
    <property type="protein sequence ID" value="GER89589.1"/>
    <property type="molecule type" value="Genomic_DNA"/>
</dbReference>
<accession>A0A5J4KU57</accession>